<dbReference type="InterPro" id="IPR040202">
    <property type="entry name" value="Brl1/Brr6"/>
</dbReference>
<keyword evidence="5" id="KW-1185">Reference proteome</keyword>
<proteinExistence type="predicted"/>
<keyword evidence="2" id="KW-0472">Membrane</keyword>
<dbReference type="Pfam" id="PF10104">
    <property type="entry name" value="Brr6_like_C_C"/>
    <property type="match status" value="1"/>
</dbReference>
<keyword evidence="2" id="KW-0812">Transmembrane</keyword>
<organism evidence="4 5">
    <name type="scientific">Nakaseomyces bracarensis</name>
    <dbReference type="NCBI Taxonomy" id="273131"/>
    <lineage>
        <taxon>Eukaryota</taxon>
        <taxon>Fungi</taxon>
        <taxon>Dikarya</taxon>
        <taxon>Ascomycota</taxon>
        <taxon>Saccharomycotina</taxon>
        <taxon>Saccharomycetes</taxon>
        <taxon>Saccharomycetales</taxon>
        <taxon>Saccharomycetaceae</taxon>
        <taxon>Nakaseomyces</taxon>
    </lineage>
</organism>
<evidence type="ECO:0000256" key="2">
    <source>
        <dbReference type="SAM" id="Phobius"/>
    </source>
</evidence>
<evidence type="ECO:0000259" key="3">
    <source>
        <dbReference type="SMART" id="SM01042"/>
    </source>
</evidence>
<protein>
    <submittedName>
        <fullName evidence="4">Nucleus export protein BRL1</fullName>
    </submittedName>
</protein>
<feature type="compositionally biased region" description="Basic and acidic residues" evidence="1">
    <location>
        <begin position="128"/>
        <end position="144"/>
    </location>
</feature>
<dbReference type="SMART" id="SM01042">
    <property type="entry name" value="Brr6_like_C_C"/>
    <property type="match status" value="1"/>
</dbReference>
<reference evidence="4 5" key="1">
    <citation type="submission" date="2024-05" db="EMBL/GenBank/DDBJ databases">
        <title>Long read based assembly of the Candida bracarensis genome reveals expanded adhesin content.</title>
        <authorList>
            <person name="Marcet-Houben M."/>
            <person name="Ksiezopolska E."/>
            <person name="Gabaldon T."/>
        </authorList>
    </citation>
    <scope>NUCLEOTIDE SEQUENCE [LARGE SCALE GENOMIC DNA]</scope>
    <source>
        <strain evidence="4 5">CBM6</strain>
    </source>
</reference>
<feature type="compositionally biased region" description="Basic and acidic residues" evidence="1">
    <location>
        <begin position="79"/>
        <end position="88"/>
    </location>
</feature>
<dbReference type="PANTHER" id="PTHR28136:SF1">
    <property type="entry name" value="NUCLEUS EXPORT PROTEIN BRL1"/>
    <property type="match status" value="1"/>
</dbReference>
<feature type="region of interest" description="Disordered" evidence="1">
    <location>
        <begin position="123"/>
        <end position="144"/>
    </location>
</feature>
<dbReference type="EMBL" id="JBEVYD010000002">
    <property type="protein sequence ID" value="KAL3234966.1"/>
    <property type="molecule type" value="Genomic_DNA"/>
</dbReference>
<keyword evidence="2" id="KW-1133">Transmembrane helix</keyword>
<feature type="transmembrane region" description="Helical" evidence="2">
    <location>
        <begin position="294"/>
        <end position="322"/>
    </location>
</feature>
<feature type="domain" description="Brl1/Brr6" evidence="3">
    <location>
        <begin position="298"/>
        <end position="433"/>
    </location>
</feature>
<accession>A0ABR4P0A4</accession>
<gene>
    <name evidence="4" type="ORF">RNJ44_02754</name>
</gene>
<evidence type="ECO:0000256" key="1">
    <source>
        <dbReference type="SAM" id="MobiDB-lite"/>
    </source>
</evidence>
<dbReference type="InterPro" id="IPR018767">
    <property type="entry name" value="Brl1/Brr6_dom"/>
</dbReference>
<sequence length="465" mass="53202">MDNFGSLTINDDDDVMLSQLSINELPHDLMCKFMPHVPVSPSPLRNAFHIEMLQEEMDIDGEGDCYEGTTPDNSCESETEARRETVDNKEEEEEITEEIAALENITLDNPANDNDLLEEIVEEEEAEDAKKSDHEDDTSTEHSIDKRSVIKALLSPTTLGIAAATKSDHLMAPPTSVRSSSRRASAEDIPVEEIKREDPVDNSGMLINAENIKQELRSRAQNNQPIHVSINTHNHFYPNMHHFMNNELIHSNPNNDNNDNNIHHAALLYDEYQNKSIYSLPDPWSSRSRPASKYCYAVTSYLQLFLNTITLGILCFMIMAFIHALRLDVKAIWSQKRHEFELESNQCKMQFYENKCDRDSQLPALIDQCRSWRECMNRNNDILFKARSSLTAKIIGDIVNSFIEPMGWKTLSVIILGCTVWCFSTNFLLGFARARSYYGRRLEDRIKQLELHQQKEPTSTALIAK</sequence>
<evidence type="ECO:0000313" key="4">
    <source>
        <dbReference type="EMBL" id="KAL3234966.1"/>
    </source>
</evidence>
<name>A0ABR4P0A4_9SACH</name>
<dbReference type="Proteomes" id="UP001623330">
    <property type="component" value="Unassembled WGS sequence"/>
</dbReference>
<feature type="region of interest" description="Disordered" evidence="1">
    <location>
        <begin position="69"/>
        <end position="93"/>
    </location>
</feature>
<evidence type="ECO:0000313" key="5">
    <source>
        <dbReference type="Proteomes" id="UP001623330"/>
    </source>
</evidence>
<feature type="transmembrane region" description="Helical" evidence="2">
    <location>
        <begin position="411"/>
        <end position="432"/>
    </location>
</feature>
<comment type="caution">
    <text evidence="4">The sequence shown here is derived from an EMBL/GenBank/DDBJ whole genome shotgun (WGS) entry which is preliminary data.</text>
</comment>
<dbReference type="PANTHER" id="PTHR28136">
    <property type="entry name" value="NUCLEUS EXPORT PROTEIN BRR6"/>
    <property type="match status" value="1"/>
</dbReference>